<sequence length="142" mass="15771">MNYASVDDFVLRVGEVQAIELTDRDLLGEVNENLLEVALADSSSQIDGYLAARYTLPLATVPQNLVRLCCDLTRYRLASMSQVEITDEIIERYKLSLKELQDISTGKVSLGLPLVDEGADSQDSGVIFTNPKNRIFSRDNTN</sequence>
<dbReference type="AlphaFoldDB" id="A0A1V3IU11"/>
<proteinExistence type="predicted"/>
<evidence type="ECO:0008006" key="3">
    <source>
        <dbReference type="Google" id="ProtNLM"/>
    </source>
</evidence>
<comment type="caution">
    <text evidence="1">The sequence shown here is derived from an EMBL/GenBank/DDBJ whole genome shotgun (WGS) entry which is preliminary data.</text>
</comment>
<reference evidence="1 2" key="1">
    <citation type="submission" date="2016-10" db="EMBL/GenBank/DDBJ databases">
        <title>Rodentibacter gen. nov. and new species.</title>
        <authorList>
            <person name="Christensen H."/>
        </authorList>
    </citation>
    <scope>NUCLEOTIDE SEQUENCE [LARGE SCALE GENOMIC DNA]</scope>
    <source>
        <strain evidence="1 2">H1983213011</strain>
    </source>
</reference>
<dbReference type="RefSeq" id="WP_077473994.1">
    <property type="nucleotide sequence ID" value="NZ_MLHK01000029.1"/>
</dbReference>
<dbReference type="Pfam" id="PF07030">
    <property type="entry name" value="Phage_Mu_Gp36"/>
    <property type="match status" value="1"/>
</dbReference>
<protein>
    <recommendedName>
        <fullName evidence="3">Mu-like prophage protein gp36</fullName>
    </recommendedName>
</protein>
<organism evidence="1 2">
    <name type="scientific">Rodentibacter trehalosifermentans</name>
    <dbReference type="NCBI Taxonomy" id="1908263"/>
    <lineage>
        <taxon>Bacteria</taxon>
        <taxon>Pseudomonadati</taxon>
        <taxon>Pseudomonadota</taxon>
        <taxon>Gammaproteobacteria</taxon>
        <taxon>Pasteurellales</taxon>
        <taxon>Pasteurellaceae</taxon>
        <taxon>Rodentibacter</taxon>
    </lineage>
</organism>
<evidence type="ECO:0000313" key="2">
    <source>
        <dbReference type="Proteomes" id="UP000188728"/>
    </source>
</evidence>
<accession>A0A1V3IU11</accession>
<dbReference type="InterPro" id="IPR009752">
    <property type="entry name" value="Phage_Mu_GpJ"/>
</dbReference>
<name>A0A1V3IU11_9PAST</name>
<evidence type="ECO:0000313" key="1">
    <source>
        <dbReference type="EMBL" id="OOF45616.1"/>
    </source>
</evidence>
<dbReference type="EMBL" id="MLHK01000029">
    <property type="protein sequence ID" value="OOF45616.1"/>
    <property type="molecule type" value="Genomic_DNA"/>
</dbReference>
<gene>
    <name evidence="1" type="ORF">BKK51_05900</name>
</gene>
<dbReference type="Proteomes" id="UP000188728">
    <property type="component" value="Unassembled WGS sequence"/>
</dbReference>